<accession>A0ABU0GJ25</accession>
<feature type="transmembrane region" description="Helical" evidence="1">
    <location>
        <begin position="6"/>
        <end position="26"/>
    </location>
</feature>
<keyword evidence="1" id="KW-1133">Transmembrane helix</keyword>
<proteinExistence type="predicted"/>
<keyword evidence="1" id="KW-0472">Membrane</keyword>
<organism evidence="2 3">
    <name type="scientific">Cellulomonas iranensis</name>
    <dbReference type="NCBI Taxonomy" id="76862"/>
    <lineage>
        <taxon>Bacteria</taxon>
        <taxon>Bacillati</taxon>
        <taxon>Actinomycetota</taxon>
        <taxon>Actinomycetes</taxon>
        <taxon>Micrococcales</taxon>
        <taxon>Cellulomonadaceae</taxon>
        <taxon>Cellulomonas</taxon>
    </lineage>
</organism>
<feature type="transmembrane region" description="Helical" evidence="1">
    <location>
        <begin position="64"/>
        <end position="84"/>
    </location>
</feature>
<dbReference type="RefSeq" id="WP_070319013.1">
    <property type="nucleotide sequence ID" value="NZ_CP194061.1"/>
</dbReference>
<sequence length="121" mass="12643">MTATTSLTVALALVAFAALYVARAWGPERLRLKDRTGAVAESVGLLTLFVLSRTFVGWAGVPVLLWVAAVALAAVGAAGAVLRWGSVPGWRPRRRAWFRVLRLGGAALVCGTVLVLGAAAF</sequence>
<protein>
    <submittedName>
        <fullName evidence="2">Uncharacterized protein</fullName>
    </submittedName>
</protein>
<feature type="transmembrane region" description="Helical" evidence="1">
    <location>
        <begin position="96"/>
        <end position="120"/>
    </location>
</feature>
<evidence type="ECO:0000313" key="3">
    <source>
        <dbReference type="Proteomes" id="UP001240250"/>
    </source>
</evidence>
<evidence type="ECO:0000256" key="1">
    <source>
        <dbReference type="SAM" id="Phobius"/>
    </source>
</evidence>
<keyword evidence="1" id="KW-0812">Transmembrane</keyword>
<reference evidence="2 3" key="1">
    <citation type="submission" date="2023-07" db="EMBL/GenBank/DDBJ databases">
        <title>Sequencing the genomes of 1000 actinobacteria strains.</title>
        <authorList>
            <person name="Klenk H.-P."/>
        </authorList>
    </citation>
    <scope>NUCLEOTIDE SEQUENCE [LARGE SCALE GENOMIC DNA]</scope>
    <source>
        <strain evidence="2 3">DSM 14785</strain>
    </source>
</reference>
<dbReference type="EMBL" id="JAUSVM010000001">
    <property type="protein sequence ID" value="MDQ0425370.1"/>
    <property type="molecule type" value="Genomic_DNA"/>
</dbReference>
<evidence type="ECO:0000313" key="2">
    <source>
        <dbReference type="EMBL" id="MDQ0425370.1"/>
    </source>
</evidence>
<comment type="caution">
    <text evidence="2">The sequence shown here is derived from an EMBL/GenBank/DDBJ whole genome shotgun (WGS) entry which is preliminary data.</text>
</comment>
<feature type="transmembrane region" description="Helical" evidence="1">
    <location>
        <begin position="38"/>
        <end position="58"/>
    </location>
</feature>
<dbReference type="Proteomes" id="UP001240250">
    <property type="component" value="Unassembled WGS sequence"/>
</dbReference>
<name>A0ABU0GJ25_9CELL</name>
<gene>
    <name evidence="2" type="ORF">JO380_001751</name>
</gene>
<keyword evidence="3" id="KW-1185">Reference proteome</keyword>